<dbReference type="OrthoDB" id="1683460at2"/>
<dbReference type="InterPro" id="IPR048147">
    <property type="entry name" value="CBO0543-like"/>
</dbReference>
<feature type="transmembrane region" description="Helical" evidence="1">
    <location>
        <begin position="132"/>
        <end position="151"/>
    </location>
</feature>
<dbReference type="EMBL" id="QOUX01000047">
    <property type="protein sequence ID" value="RXI96655.1"/>
    <property type="molecule type" value="Genomic_DNA"/>
</dbReference>
<organism evidence="2 3">
    <name type="scientific">Anaerobacillus alkaliphilus</name>
    <dbReference type="NCBI Taxonomy" id="1548597"/>
    <lineage>
        <taxon>Bacteria</taxon>
        <taxon>Bacillati</taxon>
        <taxon>Bacillota</taxon>
        <taxon>Bacilli</taxon>
        <taxon>Bacillales</taxon>
        <taxon>Bacillaceae</taxon>
        <taxon>Anaerobacillus</taxon>
    </lineage>
</organism>
<keyword evidence="1" id="KW-1133">Transmembrane helix</keyword>
<dbReference type="AlphaFoldDB" id="A0A4Q0VQL2"/>
<proteinExistence type="predicted"/>
<feature type="transmembrane region" description="Helical" evidence="1">
    <location>
        <begin position="98"/>
        <end position="120"/>
    </location>
</feature>
<evidence type="ECO:0000313" key="3">
    <source>
        <dbReference type="Proteomes" id="UP000290649"/>
    </source>
</evidence>
<accession>A0A4Q0VQL2</accession>
<name>A0A4Q0VQL2_9BACI</name>
<comment type="caution">
    <text evidence="2">The sequence shown here is derived from an EMBL/GenBank/DDBJ whole genome shotgun (WGS) entry which is preliminary data.</text>
</comment>
<feature type="transmembrane region" description="Helical" evidence="1">
    <location>
        <begin position="74"/>
        <end position="92"/>
    </location>
</feature>
<keyword evidence="3" id="KW-1185">Reference proteome</keyword>
<gene>
    <name evidence="2" type="ORF">DS745_23440</name>
</gene>
<feature type="transmembrane region" description="Helical" evidence="1">
    <location>
        <begin position="34"/>
        <end position="53"/>
    </location>
</feature>
<evidence type="ECO:0000313" key="2">
    <source>
        <dbReference type="EMBL" id="RXI96655.1"/>
    </source>
</evidence>
<keyword evidence="1" id="KW-0812">Transmembrane</keyword>
<reference evidence="2 3" key="1">
    <citation type="journal article" date="2019" name="Int. J. Syst. Evol. Microbiol.">
        <title>Anaerobacillus alkaliphilus sp. nov., a novel alkaliphilic and moderately halophilic bacterium.</title>
        <authorList>
            <person name="Borsodi A.K."/>
            <person name="Aszalos J.M."/>
            <person name="Bihari P."/>
            <person name="Nagy I."/>
            <person name="Schumann P."/>
            <person name="Sproer C."/>
            <person name="Kovacs A.L."/>
            <person name="Boka K."/>
            <person name="Dobosy P."/>
            <person name="Ovari M."/>
            <person name="Szili-Kovacs T."/>
            <person name="Toth E."/>
        </authorList>
    </citation>
    <scope>NUCLEOTIDE SEQUENCE [LARGE SCALE GENOMIC DNA]</scope>
    <source>
        <strain evidence="2 3">B16-10</strain>
    </source>
</reference>
<keyword evidence="1" id="KW-0472">Membrane</keyword>
<protein>
    <submittedName>
        <fullName evidence="2">Uncharacterized protein</fullName>
    </submittedName>
</protein>
<feature type="transmembrane region" description="Helical" evidence="1">
    <location>
        <begin position="9"/>
        <end position="28"/>
    </location>
</feature>
<dbReference type="Proteomes" id="UP000290649">
    <property type="component" value="Unassembled WGS sequence"/>
</dbReference>
<dbReference type="RefSeq" id="WP_129080623.1">
    <property type="nucleotide sequence ID" value="NZ_QOUX01000047.1"/>
</dbReference>
<sequence>MAKRIREKTIVTSSSIVLSILLLKFVPRSKVREAHVSFLFQQVITWFFGLLVVEKGYLRYPYRILFKKASRSSFAFEYFIFPAITVLFNLSYPKSKGILSKVFHIFSYSGVITGLEIIAVKYTKLITYVKWKWYWSFLSLSFSFILSRLYFRWFFKD</sequence>
<dbReference type="NCBIfam" id="NF041644">
    <property type="entry name" value="CBO0543_fam"/>
    <property type="match status" value="1"/>
</dbReference>
<evidence type="ECO:0000256" key="1">
    <source>
        <dbReference type="SAM" id="Phobius"/>
    </source>
</evidence>